<dbReference type="InterPro" id="IPR032675">
    <property type="entry name" value="LRR_dom_sf"/>
</dbReference>
<dbReference type="Proteomes" id="UP000265566">
    <property type="component" value="Chromosome 4"/>
</dbReference>
<dbReference type="AlphaFoldDB" id="A0A396I312"/>
<comment type="caution">
    <text evidence="1">The sequence shown here is derived from an EMBL/GenBank/DDBJ whole genome shotgun (WGS) entry which is preliminary data.</text>
</comment>
<evidence type="ECO:0000313" key="1">
    <source>
        <dbReference type="EMBL" id="RHN59158.1"/>
    </source>
</evidence>
<sequence>MYCVQSLFSVKIAIEDNSSFCALLTYIYPSQLRNLKGWCNCSKEEISRGCSHQSQSIEYLSIDDCYKLVSIPQHTYIKKVTLRKVTEKILKQVVNYSKVEYLQMFFMLNLKSLSGVFQHLSTLCELRIRYCEEFDPCNDEDGC</sequence>
<protein>
    <submittedName>
        <fullName evidence="1">Putative leucine-rich repeat domain, L domain-containing protein</fullName>
    </submittedName>
</protein>
<name>A0A396I312_MEDTR</name>
<dbReference type="SUPFAM" id="SSF52047">
    <property type="entry name" value="RNI-like"/>
    <property type="match status" value="1"/>
</dbReference>
<dbReference type="Gene3D" id="3.80.10.10">
    <property type="entry name" value="Ribonuclease Inhibitor"/>
    <property type="match status" value="1"/>
</dbReference>
<accession>A0A396I312</accession>
<dbReference type="Gramene" id="rna21150">
    <property type="protein sequence ID" value="RHN59158.1"/>
    <property type="gene ID" value="gene21150"/>
</dbReference>
<gene>
    <name evidence="1" type="ORF">MtrunA17_Chr4g0010231</name>
</gene>
<dbReference type="EMBL" id="PSQE01000004">
    <property type="protein sequence ID" value="RHN59158.1"/>
    <property type="molecule type" value="Genomic_DNA"/>
</dbReference>
<organism evidence="1">
    <name type="scientific">Medicago truncatula</name>
    <name type="common">Barrel medic</name>
    <name type="synonym">Medicago tribuloides</name>
    <dbReference type="NCBI Taxonomy" id="3880"/>
    <lineage>
        <taxon>Eukaryota</taxon>
        <taxon>Viridiplantae</taxon>
        <taxon>Streptophyta</taxon>
        <taxon>Embryophyta</taxon>
        <taxon>Tracheophyta</taxon>
        <taxon>Spermatophyta</taxon>
        <taxon>Magnoliopsida</taxon>
        <taxon>eudicotyledons</taxon>
        <taxon>Gunneridae</taxon>
        <taxon>Pentapetalae</taxon>
        <taxon>rosids</taxon>
        <taxon>fabids</taxon>
        <taxon>Fabales</taxon>
        <taxon>Fabaceae</taxon>
        <taxon>Papilionoideae</taxon>
        <taxon>50 kb inversion clade</taxon>
        <taxon>NPAAA clade</taxon>
        <taxon>Hologalegina</taxon>
        <taxon>IRL clade</taxon>
        <taxon>Trifolieae</taxon>
        <taxon>Medicago</taxon>
    </lineage>
</organism>
<reference evidence="1" key="1">
    <citation type="journal article" date="2018" name="Nat. Plants">
        <title>Whole-genome landscape of Medicago truncatula symbiotic genes.</title>
        <authorList>
            <person name="Pecrix Y."/>
            <person name="Gamas P."/>
            <person name="Carrere S."/>
        </authorList>
    </citation>
    <scope>NUCLEOTIDE SEQUENCE</scope>
    <source>
        <tissue evidence="1">Leaves</tissue>
    </source>
</reference>
<proteinExistence type="predicted"/>